<dbReference type="PRINTS" id="PR00344">
    <property type="entry name" value="BCTRLSENSOR"/>
</dbReference>
<keyword evidence="6" id="KW-0175">Coiled coil</keyword>
<keyword evidence="4" id="KW-0808">Transferase</keyword>
<evidence type="ECO:0000313" key="11">
    <source>
        <dbReference type="Proteomes" id="UP000306416"/>
    </source>
</evidence>
<evidence type="ECO:0000256" key="6">
    <source>
        <dbReference type="SAM" id="Coils"/>
    </source>
</evidence>
<accession>A0A4S1CMN7</accession>
<keyword evidence="7" id="KW-0812">Transmembrane</keyword>
<evidence type="ECO:0000259" key="8">
    <source>
        <dbReference type="PROSITE" id="PS50109"/>
    </source>
</evidence>
<keyword evidence="7" id="KW-0472">Membrane</keyword>
<dbReference type="SMART" id="SM00387">
    <property type="entry name" value="HATPase_c"/>
    <property type="match status" value="1"/>
</dbReference>
<dbReference type="InterPro" id="IPR003594">
    <property type="entry name" value="HATPase_dom"/>
</dbReference>
<keyword evidence="5" id="KW-0418">Kinase</keyword>
<dbReference type="InterPro" id="IPR005467">
    <property type="entry name" value="His_kinase_dom"/>
</dbReference>
<dbReference type="Gene3D" id="1.10.287.130">
    <property type="match status" value="1"/>
</dbReference>
<dbReference type="InterPro" id="IPR003661">
    <property type="entry name" value="HisK_dim/P_dom"/>
</dbReference>
<dbReference type="GO" id="GO:0009927">
    <property type="term" value="F:histidine phosphotransfer kinase activity"/>
    <property type="evidence" value="ECO:0007669"/>
    <property type="project" value="TreeGrafter"/>
</dbReference>
<dbReference type="InterPro" id="IPR035965">
    <property type="entry name" value="PAS-like_dom_sf"/>
</dbReference>
<feature type="domain" description="PAS" evidence="9">
    <location>
        <begin position="73"/>
        <end position="144"/>
    </location>
</feature>
<keyword evidence="7" id="KW-1133">Transmembrane helix</keyword>
<evidence type="ECO:0000256" key="4">
    <source>
        <dbReference type="ARBA" id="ARBA00022679"/>
    </source>
</evidence>
<dbReference type="PANTHER" id="PTHR43047:SF72">
    <property type="entry name" value="OSMOSENSING HISTIDINE PROTEIN KINASE SLN1"/>
    <property type="match status" value="1"/>
</dbReference>
<dbReference type="RefSeq" id="WP_135869355.1">
    <property type="nucleotide sequence ID" value="NZ_SRSC01000001.1"/>
</dbReference>
<name>A0A4S1CMN7_9BACT</name>
<dbReference type="PROSITE" id="PS50112">
    <property type="entry name" value="PAS"/>
    <property type="match status" value="1"/>
</dbReference>
<keyword evidence="11" id="KW-1185">Reference proteome</keyword>
<dbReference type="PANTHER" id="PTHR43047">
    <property type="entry name" value="TWO-COMPONENT HISTIDINE PROTEIN KINASE"/>
    <property type="match status" value="1"/>
</dbReference>
<dbReference type="Pfam" id="PF13426">
    <property type="entry name" value="PAS_9"/>
    <property type="match status" value="1"/>
</dbReference>
<dbReference type="CDD" id="cd00082">
    <property type="entry name" value="HisKA"/>
    <property type="match status" value="1"/>
</dbReference>
<dbReference type="SUPFAM" id="SSF47384">
    <property type="entry name" value="Homodimeric domain of signal transducing histidine kinase"/>
    <property type="match status" value="1"/>
</dbReference>
<dbReference type="Pfam" id="PF02518">
    <property type="entry name" value="HATPase_c"/>
    <property type="match status" value="1"/>
</dbReference>
<organism evidence="10 11">
    <name type="scientific">Geomonas terrae</name>
    <dbReference type="NCBI Taxonomy" id="2562681"/>
    <lineage>
        <taxon>Bacteria</taxon>
        <taxon>Pseudomonadati</taxon>
        <taxon>Thermodesulfobacteriota</taxon>
        <taxon>Desulfuromonadia</taxon>
        <taxon>Geobacterales</taxon>
        <taxon>Geobacteraceae</taxon>
        <taxon>Geomonas</taxon>
    </lineage>
</organism>
<protein>
    <recommendedName>
        <fullName evidence="2">histidine kinase</fullName>
        <ecNumber evidence="2">2.7.13.3</ecNumber>
    </recommendedName>
</protein>
<dbReference type="InterPro" id="IPR003018">
    <property type="entry name" value="GAF"/>
</dbReference>
<gene>
    <name evidence="10" type="ORF">E4633_06200</name>
</gene>
<feature type="coiled-coil region" evidence="6">
    <location>
        <begin position="49"/>
        <end position="76"/>
    </location>
</feature>
<evidence type="ECO:0000256" key="1">
    <source>
        <dbReference type="ARBA" id="ARBA00000085"/>
    </source>
</evidence>
<keyword evidence="3" id="KW-0597">Phosphoprotein</keyword>
<dbReference type="SUPFAM" id="SSF55781">
    <property type="entry name" value="GAF domain-like"/>
    <property type="match status" value="1"/>
</dbReference>
<feature type="transmembrane region" description="Helical" evidence="7">
    <location>
        <begin position="31"/>
        <end position="48"/>
    </location>
</feature>
<dbReference type="InterPro" id="IPR000014">
    <property type="entry name" value="PAS"/>
</dbReference>
<dbReference type="SUPFAM" id="SSF55874">
    <property type="entry name" value="ATPase domain of HSP90 chaperone/DNA topoisomerase II/histidine kinase"/>
    <property type="match status" value="1"/>
</dbReference>
<evidence type="ECO:0000256" key="3">
    <source>
        <dbReference type="ARBA" id="ARBA00022553"/>
    </source>
</evidence>
<evidence type="ECO:0000256" key="7">
    <source>
        <dbReference type="SAM" id="Phobius"/>
    </source>
</evidence>
<dbReference type="InterPro" id="IPR036890">
    <property type="entry name" value="HATPase_C_sf"/>
</dbReference>
<evidence type="ECO:0000313" key="10">
    <source>
        <dbReference type="EMBL" id="TGU75044.1"/>
    </source>
</evidence>
<dbReference type="GO" id="GO:0000155">
    <property type="term" value="F:phosphorelay sensor kinase activity"/>
    <property type="evidence" value="ECO:0007669"/>
    <property type="project" value="InterPro"/>
</dbReference>
<dbReference type="PROSITE" id="PS50109">
    <property type="entry name" value="HIS_KIN"/>
    <property type="match status" value="1"/>
</dbReference>
<dbReference type="Gene3D" id="3.30.565.10">
    <property type="entry name" value="Histidine kinase-like ATPase, C-terminal domain"/>
    <property type="match status" value="1"/>
</dbReference>
<evidence type="ECO:0000259" key="9">
    <source>
        <dbReference type="PROSITE" id="PS50112"/>
    </source>
</evidence>
<reference evidence="10 11" key="1">
    <citation type="submission" date="2019-04" db="EMBL/GenBank/DDBJ databases">
        <title>Geobacter oryzae sp. nov., ferric-reducing bacteria isolated from paddy soil.</title>
        <authorList>
            <person name="Xu Z."/>
            <person name="Masuda Y."/>
            <person name="Itoh H."/>
            <person name="Senoo K."/>
        </authorList>
    </citation>
    <scope>NUCLEOTIDE SEQUENCE [LARGE SCALE GENOMIC DNA]</scope>
    <source>
        <strain evidence="10 11">Red111</strain>
    </source>
</reference>
<dbReference type="SMART" id="SM00065">
    <property type="entry name" value="GAF"/>
    <property type="match status" value="1"/>
</dbReference>
<dbReference type="GO" id="GO:0005886">
    <property type="term" value="C:plasma membrane"/>
    <property type="evidence" value="ECO:0007669"/>
    <property type="project" value="TreeGrafter"/>
</dbReference>
<dbReference type="InterPro" id="IPR004358">
    <property type="entry name" value="Sig_transdc_His_kin-like_C"/>
</dbReference>
<proteinExistence type="predicted"/>
<sequence length="657" mass="74925">MHFAPLLVIVACELLLLLIEQYTPLPGRLHFAVAVSLATVLLCFVALFRQRQASMVDGLRREIDEMQQEAHKSARRYKSLLEGAGNAIFIFNVKTALLQEENRLGRELIGFSKEALASMEVRDIFAPSEHDRLRTFIYQLVRQGEADWDCAQMKRKDGSLFMGEINARLIDLGDEQVAHCLLRDITEKRRTEHEIWQRNRELSILNNMLASMSQGTDLKTMQEETLLELMDRFQSEGGTLHLSTPEDPSPALCASRQAPAELERVIMESVEGGTERLSEVRVAPLQDACNGWGSLTSIPIRSQERLLGFIHLIHRVPHNYGPKELRFLESVGRQMGNIIEQVRLFEELKWKSEELLRSHRLLERSSHSLSLSETKLKQNLALIEQAHQEQTRLDRMKNQFLGMVSHEFNTPLTSIVAGVDHLLQQEWVSQEDACQVLEMVRDGSLRLKALVADLLKLIRLEARREGLETSAIHLRMLLETLLDQLQPLFEERGQAITLRDLDHLPFFQGDCTYLERVFYELLLNAIRFSPEGGEIVVTGRVVDHEALSVRSGTLTRFNPEFLRRCGERCYLEVEVRDGGIGIPMDEQQRVFEIFYEVGEIRHHSSRRRQGRGAGLGLAIVKGMVEAHGGMVWVESGDGSSFFLVLPLEQELIQPALF</sequence>
<dbReference type="Gene3D" id="3.30.450.40">
    <property type="match status" value="1"/>
</dbReference>
<dbReference type="SMART" id="SM00388">
    <property type="entry name" value="HisKA"/>
    <property type="match status" value="1"/>
</dbReference>
<comment type="catalytic activity">
    <reaction evidence="1">
        <text>ATP + protein L-histidine = ADP + protein N-phospho-L-histidine.</text>
        <dbReference type="EC" id="2.7.13.3"/>
    </reaction>
</comment>
<dbReference type="Proteomes" id="UP000306416">
    <property type="component" value="Unassembled WGS sequence"/>
</dbReference>
<evidence type="ECO:0000256" key="2">
    <source>
        <dbReference type="ARBA" id="ARBA00012438"/>
    </source>
</evidence>
<dbReference type="Gene3D" id="3.30.450.20">
    <property type="entry name" value="PAS domain"/>
    <property type="match status" value="1"/>
</dbReference>
<dbReference type="SUPFAM" id="SSF55785">
    <property type="entry name" value="PYP-like sensor domain (PAS domain)"/>
    <property type="match status" value="1"/>
</dbReference>
<dbReference type="NCBIfam" id="TIGR00229">
    <property type="entry name" value="sensory_box"/>
    <property type="match status" value="1"/>
</dbReference>
<dbReference type="EMBL" id="SRSC01000001">
    <property type="protein sequence ID" value="TGU75044.1"/>
    <property type="molecule type" value="Genomic_DNA"/>
</dbReference>
<dbReference type="Pfam" id="PF00512">
    <property type="entry name" value="HisKA"/>
    <property type="match status" value="1"/>
</dbReference>
<dbReference type="Pfam" id="PF13185">
    <property type="entry name" value="GAF_2"/>
    <property type="match status" value="1"/>
</dbReference>
<dbReference type="EC" id="2.7.13.3" evidence="2"/>
<dbReference type="InterPro" id="IPR036097">
    <property type="entry name" value="HisK_dim/P_sf"/>
</dbReference>
<feature type="domain" description="Histidine kinase" evidence="8">
    <location>
        <begin position="403"/>
        <end position="649"/>
    </location>
</feature>
<dbReference type="InterPro" id="IPR029016">
    <property type="entry name" value="GAF-like_dom_sf"/>
</dbReference>
<dbReference type="AlphaFoldDB" id="A0A4S1CMN7"/>
<evidence type="ECO:0000256" key="5">
    <source>
        <dbReference type="ARBA" id="ARBA00022777"/>
    </source>
</evidence>
<comment type="caution">
    <text evidence="10">The sequence shown here is derived from an EMBL/GenBank/DDBJ whole genome shotgun (WGS) entry which is preliminary data.</text>
</comment>